<dbReference type="SMART" id="SM00903">
    <property type="entry name" value="Flavin_Reduct"/>
    <property type="match status" value="1"/>
</dbReference>
<keyword evidence="5" id="KW-1185">Reference proteome</keyword>
<evidence type="ECO:0000313" key="5">
    <source>
        <dbReference type="Proteomes" id="UP000494252"/>
    </source>
</evidence>
<dbReference type="EMBL" id="CADIKI010000036">
    <property type="protein sequence ID" value="CAB3810488.1"/>
    <property type="molecule type" value="Genomic_DNA"/>
</dbReference>
<dbReference type="Gene3D" id="1.10.10.10">
    <property type="entry name" value="Winged helix-like DNA-binding domain superfamily/Winged helix DNA-binding domain"/>
    <property type="match status" value="1"/>
</dbReference>
<dbReference type="InterPro" id="IPR050268">
    <property type="entry name" value="NADH-dep_flavin_reductase"/>
</dbReference>
<dbReference type="GO" id="GO:0052874">
    <property type="term" value="F:FMN reductase (NADH) activity"/>
    <property type="evidence" value="ECO:0007669"/>
    <property type="project" value="UniProtKB-EC"/>
</dbReference>
<dbReference type="Gene3D" id="2.30.110.10">
    <property type="entry name" value="Electron Transport, Fmn-binding Protein, Chain A"/>
    <property type="match status" value="1"/>
</dbReference>
<evidence type="ECO:0000259" key="3">
    <source>
        <dbReference type="SMART" id="SM00903"/>
    </source>
</evidence>
<dbReference type="SUPFAM" id="SSF50475">
    <property type="entry name" value="FMN-binding split barrel"/>
    <property type="match status" value="1"/>
</dbReference>
<feature type="domain" description="Flavin reductase like" evidence="3">
    <location>
        <begin position="23"/>
        <end position="165"/>
    </location>
</feature>
<dbReference type="SUPFAM" id="SSF46785">
    <property type="entry name" value="Winged helix' DNA-binding domain"/>
    <property type="match status" value="1"/>
</dbReference>
<dbReference type="GO" id="GO:0010181">
    <property type="term" value="F:FMN binding"/>
    <property type="evidence" value="ECO:0007669"/>
    <property type="project" value="InterPro"/>
</dbReference>
<evidence type="ECO:0000256" key="1">
    <source>
        <dbReference type="ARBA" id="ARBA00008898"/>
    </source>
</evidence>
<dbReference type="Pfam" id="PF01613">
    <property type="entry name" value="Flavin_Reduct"/>
    <property type="match status" value="1"/>
</dbReference>
<organism evidence="4 5">
    <name type="scientific">Paraburkholderia fynbosensis</name>
    <dbReference type="NCBI Taxonomy" id="1200993"/>
    <lineage>
        <taxon>Bacteria</taxon>
        <taxon>Pseudomonadati</taxon>
        <taxon>Pseudomonadota</taxon>
        <taxon>Betaproteobacteria</taxon>
        <taxon>Burkholderiales</taxon>
        <taxon>Burkholderiaceae</taxon>
        <taxon>Paraburkholderia</taxon>
    </lineage>
</organism>
<keyword evidence="2 4" id="KW-0560">Oxidoreductase</keyword>
<dbReference type="PANTHER" id="PTHR30466:SF11">
    <property type="entry name" value="FLAVIN-DEPENDENT MONOOXYGENASE, REDUCTASE SUBUNIT HSAB"/>
    <property type="match status" value="1"/>
</dbReference>
<accession>A0A6J5H0S9</accession>
<dbReference type="InterPro" id="IPR012349">
    <property type="entry name" value="Split_barrel_FMN-bd"/>
</dbReference>
<sequence length="331" mass="35986">MNTLLEADSGNPADDPRAFRRALGQFATGIVVVTADTEMGRVGNTVNSFASVSLDPPLIVWSLNRTSRSFNAFNGAKRFSVNVLGMDQVKVSQVFSSPDTDKFASVSWKAGKNGAPVLDNSIAVFECDTEVIHDCGDHIILVGRVSYFARFEGKPLLYVQGAYGAATAHPQMKRVREAGSQTAEEVTPQSLAALIFKAHYAFSTRFEEHRRKAGLTVCQARVLTALSAGCATTAENIIREMYLPRPDALDALSELQERGYLLQGNGASYSLSDTGIELNTTLQSTLVEFEAAEMEGVHDDDLRVVKDVLQHVVNRSLSNQAEDATEVNSYV</sequence>
<proteinExistence type="inferred from homology"/>
<dbReference type="InterPro" id="IPR036390">
    <property type="entry name" value="WH_DNA-bd_sf"/>
</dbReference>
<comment type="similarity">
    <text evidence="1">Belongs to the non-flavoprotein flavin reductase family.</text>
</comment>
<dbReference type="InterPro" id="IPR002563">
    <property type="entry name" value="Flavin_Rdtase-like_dom"/>
</dbReference>
<protein>
    <submittedName>
        <fullName evidence="4">FMN reductase (NADH) NtaB</fullName>
        <ecNumber evidence="4">1.5.1.42</ecNumber>
    </submittedName>
</protein>
<dbReference type="Proteomes" id="UP000494252">
    <property type="component" value="Unassembled WGS sequence"/>
</dbReference>
<name>A0A6J5H0S9_9BURK</name>
<reference evidence="4 5" key="1">
    <citation type="submission" date="2020-04" db="EMBL/GenBank/DDBJ databases">
        <authorList>
            <person name="De Canck E."/>
        </authorList>
    </citation>
    <scope>NUCLEOTIDE SEQUENCE [LARGE SCALE GENOMIC DNA]</scope>
    <source>
        <strain evidence="4 5">LMG 27177</strain>
    </source>
</reference>
<dbReference type="RefSeq" id="WP_175166195.1">
    <property type="nucleotide sequence ID" value="NZ_CADIKI010000036.1"/>
</dbReference>
<dbReference type="InterPro" id="IPR036388">
    <property type="entry name" value="WH-like_DNA-bd_sf"/>
</dbReference>
<evidence type="ECO:0000256" key="2">
    <source>
        <dbReference type="ARBA" id="ARBA00023002"/>
    </source>
</evidence>
<dbReference type="EC" id="1.5.1.42" evidence="4"/>
<gene>
    <name evidence="4" type="primary">ntaB_2</name>
    <name evidence="4" type="ORF">LMG27177_07241</name>
</gene>
<dbReference type="GO" id="GO:0042602">
    <property type="term" value="F:riboflavin reductase (NADPH) activity"/>
    <property type="evidence" value="ECO:0007669"/>
    <property type="project" value="TreeGrafter"/>
</dbReference>
<evidence type="ECO:0000313" key="4">
    <source>
        <dbReference type="EMBL" id="CAB3810488.1"/>
    </source>
</evidence>
<dbReference type="PANTHER" id="PTHR30466">
    <property type="entry name" value="FLAVIN REDUCTASE"/>
    <property type="match status" value="1"/>
</dbReference>
<dbReference type="AlphaFoldDB" id="A0A6J5H0S9"/>